<keyword evidence="1" id="KW-0245">EGF-like domain</keyword>
<name>A0A8W8P3F1_MAGGI</name>
<feature type="domain" description="EGF-like" evidence="4">
    <location>
        <begin position="158"/>
        <end position="203"/>
    </location>
</feature>
<dbReference type="InterPro" id="IPR042635">
    <property type="entry name" value="MEGF10/SREC1/2-like"/>
</dbReference>
<dbReference type="Gene3D" id="2.60.120.260">
    <property type="entry name" value="Galactose-binding domain-like"/>
    <property type="match status" value="1"/>
</dbReference>
<dbReference type="Gene3D" id="2.170.300.10">
    <property type="entry name" value="Tie2 ligand-binding domain superfamily"/>
    <property type="match status" value="1"/>
</dbReference>
<feature type="domain" description="EGF-like" evidence="4">
    <location>
        <begin position="126"/>
        <end position="156"/>
    </location>
</feature>
<accession>A0A8W8P3F1</accession>
<dbReference type="PANTHER" id="PTHR24043">
    <property type="entry name" value="SCAVENGER RECEPTOR CLASS F"/>
    <property type="match status" value="1"/>
</dbReference>
<protein>
    <recommendedName>
        <fullName evidence="4">EGF-like domain-containing protein</fullName>
    </recommendedName>
</protein>
<dbReference type="CDD" id="cd00055">
    <property type="entry name" value="EGF_Lam"/>
    <property type="match status" value="1"/>
</dbReference>
<dbReference type="AlphaFoldDB" id="A0A8W8P3F1"/>
<evidence type="ECO:0000256" key="1">
    <source>
        <dbReference type="ARBA" id="ARBA00022536"/>
    </source>
</evidence>
<dbReference type="Pfam" id="PF00053">
    <property type="entry name" value="EGF_laminin"/>
    <property type="match status" value="2"/>
</dbReference>
<dbReference type="Proteomes" id="UP000005408">
    <property type="component" value="Unassembled WGS sequence"/>
</dbReference>
<dbReference type="InterPro" id="IPR000742">
    <property type="entry name" value="EGF"/>
</dbReference>
<dbReference type="SMART" id="SM00181">
    <property type="entry name" value="EGF"/>
    <property type="match status" value="4"/>
</dbReference>
<feature type="chain" id="PRO_5036461805" description="EGF-like domain-containing protein" evidence="3">
    <location>
        <begin position="18"/>
        <end position="385"/>
    </location>
</feature>
<reference evidence="5" key="1">
    <citation type="submission" date="2022-08" db="UniProtKB">
        <authorList>
            <consortium name="EnsemblMetazoa"/>
        </authorList>
    </citation>
    <scope>IDENTIFICATION</scope>
    <source>
        <strain evidence="5">05x7-T-G4-1.051#20</strain>
    </source>
</reference>
<dbReference type="PANTHER" id="PTHR24043:SF8">
    <property type="entry name" value="EGF-LIKE DOMAIN-CONTAINING PROTEIN"/>
    <property type="match status" value="1"/>
</dbReference>
<keyword evidence="2" id="KW-1133">Transmembrane helix</keyword>
<feature type="signal peptide" evidence="3">
    <location>
        <begin position="1"/>
        <end position="17"/>
    </location>
</feature>
<evidence type="ECO:0000256" key="3">
    <source>
        <dbReference type="SAM" id="SignalP"/>
    </source>
</evidence>
<proteinExistence type="predicted"/>
<evidence type="ECO:0000256" key="2">
    <source>
        <dbReference type="SAM" id="Phobius"/>
    </source>
</evidence>
<evidence type="ECO:0000313" key="6">
    <source>
        <dbReference type="Proteomes" id="UP000005408"/>
    </source>
</evidence>
<keyword evidence="2" id="KW-0472">Membrane</keyword>
<sequence>MLYIAGLVLFSDVPVCALENLALNRSTTDNLLDPGEYVKRMAGFSLYVSNTTSKDQGYLCYKDQSKGTPSVDQNISCSTYGRYVIYYNERSPSNNSIYLSQYAYNELCEVEVYGYRRSYGDCCQNPCPQNCLNGKCNAYTGQCKSCLSGYYGQYCTTECQPGHYGNNCSNQCSLNCNVTRSCDKYTGQCEGGCMRGWTGDTCDQMCVSGNYGKNCSDQCSLNCDVIRNCDRVTGECDKGCKPGWIGNTCDQVCEPGYYGKNCSNQCSINCDMIRSCNRFTGECDRGCKPGWTGIHCDHDESSNQQLCEDNTFIVIGVVLAVVVVLIGSVFNFIYWRRNTVINAQTRHNHNDPNAENEDRFGNTSQHYTELGEINRSSNYDEPHNF</sequence>
<feature type="domain" description="EGF-like" evidence="4">
    <location>
        <begin position="252"/>
        <end position="297"/>
    </location>
</feature>
<organism evidence="5 6">
    <name type="scientific">Magallana gigas</name>
    <name type="common">Pacific oyster</name>
    <name type="synonym">Crassostrea gigas</name>
    <dbReference type="NCBI Taxonomy" id="29159"/>
    <lineage>
        <taxon>Eukaryota</taxon>
        <taxon>Metazoa</taxon>
        <taxon>Spiralia</taxon>
        <taxon>Lophotrochozoa</taxon>
        <taxon>Mollusca</taxon>
        <taxon>Bivalvia</taxon>
        <taxon>Autobranchia</taxon>
        <taxon>Pteriomorphia</taxon>
        <taxon>Ostreida</taxon>
        <taxon>Ostreoidea</taxon>
        <taxon>Ostreidae</taxon>
        <taxon>Magallana</taxon>
    </lineage>
</organism>
<dbReference type="InterPro" id="IPR002049">
    <property type="entry name" value="LE_dom"/>
</dbReference>
<keyword evidence="2" id="KW-0812">Transmembrane</keyword>
<feature type="domain" description="EGF-like" evidence="4">
    <location>
        <begin position="214"/>
        <end position="250"/>
    </location>
</feature>
<keyword evidence="6" id="KW-1185">Reference proteome</keyword>
<evidence type="ECO:0000313" key="5">
    <source>
        <dbReference type="EnsemblMetazoa" id="G8699.1:cds"/>
    </source>
</evidence>
<evidence type="ECO:0000259" key="4">
    <source>
        <dbReference type="SMART" id="SM00181"/>
    </source>
</evidence>
<dbReference type="EnsemblMetazoa" id="G8699.1">
    <property type="protein sequence ID" value="G8699.1:cds"/>
    <property type="gene ID" value="G8699"/>
</dbReference>
<dbReference type="GO" id="GO:0005044">
    <property type="term" value="F:scavenger receptor activity"/>
    <property type="evidence" value="ECO:0007669"/>
    <property type="project" value="InterPro"/>
</dbReference>
<keyword evidence="3" id="KW-0732">Signal</keyword>
<feature type="transmembrane region" description="Helical" evidence="2">
    <location>
        <begin position="312"/>
        <end position="334"/>
    </location>
</feature>